<protein>
    <recommendedName>
        <fullName evidence="1">GUN4-like domain-containing protein</fullName>
    </recommendedName>
</protein>
<evidence type="ECO:0000259" key="1">
    <source>
        <dbReference type="Pfam" id="PF05419"/>
    </source>
</evidence>
<dbReference type="Gene3D" id="1.10.10.1770">
    <property type="entry name" value="Gun4-like"/>
    <property type="match status" value="1"/>
</dbReference>
<organism evidence="2">
    <name type="scientific">Cryptopleura ramosa</name>
    <dbReference type="NCBI Taxonomy" id="131094"/>
    <lineage>
        <taxon>Eukaryota</taxon>
        <taxon>Rhodophyta</taxon>
        <taxon>Florideophyceae</taxon>
        <taxon>Rhodymeniophycidae</taxon>
        <taxon>Ceramiales</taxon>
        <taxon>Delesseriaceae</taxon>
        <taxon>Cryptopleura</taxon>
    </lineage>
</organism>
<proteinExistence type="predicted"/>
<dbReference type="InterPro" id="IPR008629">
    <property type="entry name" value="GUN4-like"/>
</dbReference>
<dbReference type="CDD" id="cd16383">
    <property type="entry name" value="GUN4"/>
    <property type="match status" value="1"/>
</dbReference>
<dbReference type="SUPFAM" id="SSF140869">
    <property type="entry name" value="GUN4-like"/>
    <property type="match status" value="1"/>
</dbReference>
<sequence length="240" mass="28858">MNISNVFIKIEKFFYKKNQIISKEIYKTIDQILKEDIEGKNNLLEILINRQIIEKVEITLLDGFIFEKLIEIKTMQKKVYKYFPNGIVSLKPSLKIDYQPLQFLLKEKQFQEADRLTSKYLCELSNLEKKDKREWLYFTDISSLPREDLITIDLLWRIYSQGKFGFSVQRQIWQLNNCNWNKLWQKIGWINNGITRRYPKEFTWNINAPQGHLPLINQLRGNQVLYSLFKHSAWQNITDI</sequence>
<geneLocation type="plastid" evidence="2"/>
<dbReference type="GO" id="GO:0046906">
    <property type="term" value="F:tetrapyrrole binding"/>
    <property type="evidence" value="ECO:0007669"/>
    <property type="project" value="TreeGrafter"/>
</dbReference>
<dbReference type="Pfam" id="PF05419">
    <property type="entry name" value="GUN4"/>
    <property type="match status" value="1"/>
</dbReference>
<accession>A0A4D6WP15</accession>
<evidence type="ECO:0000313" key="2">
    <source>
        <dbReference type="EMBL" id="QCI05584.1"/>
    </source>
</evidence>
<dbReference type="PANTHER" id="PTHR34800:SF1">
    <property type="entry name" value="TETRAPYRROLE-BINDING PROTEIN, CHLOROPLASTIC"/>
    <property type="match status" value="1"/>
</dbReference>
<keyword evidence="2" id="KW-0934">Plastid</keyword>
<dbReference type="Gene3D" id="1.25.40.620">
    <property type="match status" value="1"/>
</dbReference>
<dbReference type="PANTHER" id="PTHR34800">
    <property type="entry name" value="TETRAPYRROLE-BINDING PROTEIN, CHLOROPLASTIC"/>
    <property type="match status" value="1"/>
</dbReference>
<name>A0A4D6WP15_9FLOR</name>
<reference evidence="2" key="1">
    <citation type="journal article" date="2019" name="Mol. Phylogenet. Evol.">
        <title>Morphological evolution and classification of the red algal order Ceramiales inferred using plastid phylogenomics.</title>
        <authorList>
            <person name="Diaz-Tapia P."/>
            <person name="Pasella M.M."/>
            <person name="Verbruggen H."/>
            <person name="Maggs C.A."/>
        </authorList>
    </citation>
    <scope>NUCLEOTIDE SEQUENCE</scope>
    <source>
        <strain evidence="2">PD2928_2</strain>
    </source>
</reference>
<feature type="domain" description="GUN4-like" evidence="1">
    <location>
        <begin position="94"/>
        <end position="231"/>
    </location>
</feature>
<dbReference type="InterPro" id="IPR037215">
    <property type="entry name" value="GUN4-like_sf"/>
</dbReference>
<dbReference type="AlphaFoldDB" id="A0A4D6WP15"/>
<gene>
    <name evidence="2" type="primary">ycf53</name>
</gene>
<reference evidence="2" key="2">
    <citation type="submission" date="2019-04" db="EMBL/GenBank/DDBJ databases">
        <authorList>
            <person name="Pasella M."/>
        </authorList>
    </citation>
    <scope>NUCLEOTIDE SEQUENCE</scope>
    <source>
        <strain evidence="2">PD2928_2</strain>
    </source>
</reference>
<dbReference type="EMBL" id="MK814634">
    <property type="protein sequence ID" value="QCI05584.1"/>
    <property type="molecule type" value="Genomic_DNA"/>
</dbReference>